<dbReference type="SUPFAM" id="SSF56399">
    <property type="entry name" value="ADP-ribosylation"/>
    <property type="match status" value="1"/>
</dbReference>
<evidence type="ECO:0000259" key="8">
    <source>
        <dbReference type="PROSITE" id="PS51879"/>
    </source>
</evidence>
<keyword evidence="3" id="KW-0346">Stress response</keyword>
<evidence type="ECO:0000313" key="9">
    <source>
        <dbReference type="EMBL" id="GKU95812.1"/>
    </source>
</evidence>
<evidence type="ECO:0000256" key="3">
    <source>
        <dbReference type="ARBA" id="ARBA00023016"/>
    </source>
</evidence>
<dbReference type="InterPro" id="IPR012317">
    <property type="entry name" value="Poly(ADP-ribose)pol_cat_dom"/>
</dbReference>
<sequence length="599" mass="66428">MRMEAKIVKALDSRRKMVLGMKRKRAGCHAAPVSRISRTVLPQAQWPGLSLSTQNGGKRRKLEGNKRSVMGGGYLSKRSLLHCYSSFTNSGVPQRIMFFEKGDWTDFPHEVIASAREDLDARKPAIELDVDGQRFVLDFLHMFQLDLKTGSQKPIAWIDEADNCFFPEIFTEDDSFLCFENEHGKDQQFMPGEFYNPPEFKLQLEIDVSGINPPNLKECSGESNSFVKHIQVAQKPASDQNDVEVDSCNKKPVAKLDEAVQEIQQIKTDSEKLDSQKVRNMFLGGMNPCGQFDTLEVFRCSSTSMEARLEVFEKQIEITSKYRGGANVRYAWLASSKGALPAFLTYGLYGSSTSPSTYGIGVHLTAANCSGTSASYCDVDENGVRHMVLCRVIMGSMEPLCPGTKQFLPSTADFDSGVDNLENPTYYVVWNMNMNTHIYPEFIVSFKLSSSYEGETNCSVSGVNKSLHGPQAHLKLESPAVDLVSVSPRATNSGGSQENVPSAGSSTSRIPKSPWLPFPMLFAAIADKIPHKDMEVISRHYELFRVKTITREDFVKKLRLMVGDSLLRTTITALQCKIPTKHDLEAVSKQNVGGSGGGL</sequence>
<proteinExistence type="predicted"/>
<dbReference type="InterPro" id="IPR004170">
    <property type="entry name" value="WWE_dom"/>
</dbReference>
<reference evidence="9 10" key="1">
    <citation type="journal article" date="2021" name="Commun. Biol.">
        <title>The genome of Shorea leprosula (Dipterocarpaceae) highlights the ecological relevance of drought in aseasonal tropical rainforests.</title>
        <authorList>
            <person name="Ng K.K.S."/>
            <person name="Kobayashi M.J."/>
            <person name="Fawcett J.A."/>
            <person name="Hatakeyama M."/>
            <person name="Paape T."/>
            <person name="Ng C.H."/>
            <person name="Ang C.C."/>
            <person name="Tnah L.H."/>
            <person name="Lee C.T."/>
            <person name="Nishiyama T."/>
            <person name="Sese J."/>
            <person name="O'Brien M.J."/>
            <person name="Copetti D."/>
            <person name="Mohd Noor M.I."/>
            <person name="Ong R.C."/>
            <person name="Putra M."/>
            <person name="Sireger I.Z."/>
            <person name="Indrioko S."/>
            <person name="Kosugi Y."/>
            <person name="Izuno A."/>
            <person name="Isagi Y."/>
            <person name="Lee S.L."/>
            <person name="Shimizu K.K."/>
        </authorList>
    </citation>
    <scope>NUCLEOTIDE SEQUENCE [LARGE SCALE GENOMIC DNA]</scope>
    <source>
        <strain evidence="9">214</strain>
    </source>
</reference>
<feature type="compositionally biased region" description="Polar residues" evidence="5">
    <location>
        <begin position="488"/>
        <end position="509"/>
    </location>
</feature>
<dbReference type="Gene3D" id="3.90.228.10">
    <property type="match status" value="1"/>
</dbReference>
<evidence type="ECO:0000256" key="2">
    <source>
        <dbReference type="ARBA" id="ARBA00022473"/>
    </source>
</evidence>
<gene>
    <name evidence="9" type="ORF">SLEP1_g9126</name>
</gene>
<feature type="domain" description="PARP catalytic" evidence="7">
    <location>
        <begin position="251"/>
        <end position="467"/>
    </location>
</feature>
<dbReference type="PANTHER" id="PTHR32263">
    <property type="entry name" value="INACTIVE POLY [ADP-RIBOSE] POLYMERASE SRO4-RELATED"/>
    <property type="match status" value="1"/>
</dbReference>
<comment type="caution">
    <text evidence="9">The sequence shown here is derived from an EMBL/GenBank/DDBJ whole genome shotgun (WGS) entry which is preliminary data.</text>
</comment>
<dbReference type="GO" id="GO:0005634">
    <property type="term" value="C:nucleus"/>
    <property type="evidence" value="ECO:0007669"/>
    <property type="project" value="UniProtKB-SubCell"/>
</dbReference>
<dbReference type="EMBL" id="BPVZ01000009">
    <property type="protein sequence ID" value="GKU95812.1"/>
    <property type="molecule type" value="Genomic_DNA"/>
</dbReference>
<dbReference type="GO" id="GO:0003950">
    <property type="term" value="F:NAD+ poly-ADP-ribosyltransferase activity"/>
    <property type="evidence" value="ECO:0007669"/>
    <property type="project" value="InterPro"/>
</dbReference>
<evidence type="ECO:0000259" key="7">
    <source>
        <dbReference type="PROSITE" id="PS51059"/>
    </source>
</evidence>
<evidence type="ECO:0000256" key="5">
    <source>
        <dbReference type="SAM" id="MobiDB-lite"/>
    </source>
</evidence>
<organism evidence="9 10">
    <name type="scientific">Rubroshorea leprosula</name>
    <dbReference type="NCBI Taxonomy" id="152421"/>
    <lineage>
        <taxon>Eukaryota</taxon>
        <taxon>Viridiplantae</taxon>
        <taxon>Streptophyta</taxon>
        <taxon>Embryophyta</taxon>
        <taxon>Tracheophyta</taxon>
        <taxon>Spermatophyta</taxon>
        <taxon>Magnoliopsida</taxon>
        <taxon>eudicotyledons</taxon>
        <taxon>Gunneridae</taxon>
        <taxon>Pentapetalae</taxon>
        <taxon>rosids</taxon>
        <taxon>malvids</taxon>
        <taxon>Malvales</taxon>
        <taxon>Dipterocarpaceae</taxon>
        <taxon>Rubroshorea</taxon>
    </lineage>
</organism>
<name>A0AAV5I3X8_9ROSI</name>
<feature type="region of interest" description="Disordered" evidence="5">
    <location>
        <begin position="487"/>
        <end position="509"/>
    </location>
</feature>
<dbReference type="InterPro" id="IPR022003">
    <property type="entry name" value="RST"/>
</dbReference>
<evidence type="ECO:0000256" key="4">
    <source>
        <dbReference type="ARBA" id="ARBA00023242"/>
    </source>
</evidence>
<keyword evidence="4" id="KW-0539">Nucleus</keyword>
<evidence type="ECO:0008006" key="11">
    <source>
        <dbReference type="Google" id="ProtNLM"/>
    </source>
</evidence>
<accession>A0AAV5I3X8</accession>
<feature type="domain" description="RST" evidence="8">
    <location>
        <begin position="509"/>
        <end position="580"/>
    </location>
</feature>
<dbReference type="Pfam" id="PF23467">
    <property type="entry name" value="WWE_5"/>
    <property type="match status" value="1"/>
</dbReference>
<dbReference type="Proteomes" id="UP001054252">
    <property type="component" value="Unassembled WGS sequence"/>
</dbReference>
<dbReference type="InterPro" id="IPR057823">
    <property type="entry name" value="WWE_RCD1"/>
</dbReference>
<dbReference type="PROSITE" id="PS51059">
    <property type="entry name" value="PARP_CATALYTIC"/>
    <property type="match status" value="1"/>
</dbReference>
<feature type="domain" description="WWE" evidence="6">
    <location>
        <begin position="82"/>
        <end position="157"/>
    </location>
</feature>
<evidence type="ECO:0000259" key="6">
    <source>
        <dbReference type="PROSITE" id="PS50918"/>
    </source>
</evidence>
<keyword evidence="10" id="KW-1185">Reference proteome</keyword>
<dbReference type="InterPro" id="IPR044964">
    <property type="entry name" value="RCD1/SRO1-5"/>
</dbReference>
<dbReference type="PROSITE" id="PS51879">
    <property type="entry name" value="RST"/>
    <property type="match status" value="1"/>
</dbReference>
<dbReference type="PROSITE" id="PS50918">
    <property type="entry name" value="WWE"/>
    <property type="match status" value="1"/>
</dbReference>
<comment type="subcellular location">
    <subcellularLocation>
        <location evidence="1">Nucleus</location>
    </subcellularLocation>
</comment>
<keyword evidence="2" id="KW-0217">Developmental protein</keyword>
<protein>
    <recommendedName>
        <fullName evidence="11">Poly [ADP-ribose] polymerase</fullName>
    </recommendedName>
</protein>
<evidence type="ECO:0000313" key="10">
    <source>
        <dbReference type="Proteomes" id="UP001054252"/>
    </source>
</evidence>
<dbReference type="PANTHER" id="PTHR32263:SF5">
    <property type="entry name" value="INACTIVE POLY [ADP-RIBOSE] POLYMERASE SRO1-RELATED"/>
    <property type="match status" value="1"/>
</dbReference>
<dbReference type="AlphaFoldDB" id="A0AAV5I3X8"/>
<dbReference type="Pfam" id="PF12174">
    <property type="entry name" value="RST"/>
    <property type="match status" value="1"/>
</dbReference>
<evidence type="ECO:0000256" key="1">
    <source>
        <dbReference type="ARBA" id="ARBA00004123"/>
    </source>
</evidence>